<gene>
    <name evidence="7 10" type="primary">rps18</name>
</gene>
<keyword evidence="5 7" id="KW-0687">Ribonucleoprotein</keyword>
<dbReference type="AlphaFoldDB" id="A0A097KK28"/>
<dbReference type="GO" id="GO:0070181">
    <property type="term" value="F:small ribosomal subunit rRNA binding"/>
    <property type="evidence" value="ECO:0007669"/>
    <property type="project" value="TreeGrafter"/>
</dbReference>
<dbReference type="PANTHER" id="PTHR13479:SF40">
    <property type="entry name" value="SMALL RIBOSOMAL SUBUNIT PROTEIN BS18M"/>
    <property type="match status" value="1"/>
</dbReference>
<dbReference type="HAMAP" id="MF_00270">
    <property type="entry name" value="Ribosomal_bS18"/>
    <property type="match status" value="1"/>
</dbReference>
<evidence type="ECO:0000313" key="10">
    <source>
        <dbReference type="EMBL" id="AIT93525.1"/>
    </source>
</evidence>
<name>A0A097KK28_9CHLO</name>
<geneLocation type="chloroplast" evidence="10"/>
<accession>A0A097KK28</accession>
<evidence type="ECO:0000256" key="4">
    <source>
        <dbReference type="ARBA" id="ARBA00022980"/>
    </source>
</evidence>
<dbReference type="GO" id="GO:0003735">
    <property type="term" value="F:structural constituent of ribosome"/>
    <property type="evidence" value="ECO:0007669"/>
    <property type="project" value="InterPro"/>
</dbReference>
<evidence type="ECO:0000256" key="9">
    <source>
        <dbReference type="SAM" id="MobiDB-lite"/>
    </source>
</evidence>
<comment type="similarity">
    <text evidence="1 7 8">Belongs to the bacterial ribosomal protein bS18 family.</text>
</comment>
<keyword evidence="3 7" id="KW-0694">RNA-binding</keyword>
<evidence type="ECO:0000256" key="1">
    <source>
        <dbReference type="ARBA" id="ARBA00005589"/>
    </source>
</evidence>
<evidence type="ECO:0000256" key="8">
    <source>
        <dbReference type="RuleBase" id="RU003910"/>
    </source>
</evidence>
<evidence type="ECO:0000256" key="5">
    <source>
        <dbReference type="ARBA" id="ARBA00023274"/>
    </source>
</evidence>
<dbReference type="PRINTS" id="PR00974">
    <property type="entry name" value="RIBOSOMALS18"/>
</dbReference>
<organism evidence="10">
    <name type="scientific">Prasiolopsis wulf-kochii</name>
    <dbReference type="NCBI Taxonomy" id="3239232"/>
    <lineage>
        <taxon>Eukaryota</taxon>
        <taxon>Viridiplantae</taxon>
        <taxon>Chlorophyta</taxon>
        <taxon>core chlorophytes</taxon>
        <taxon>Trebouxiophyceae</taxon>
        <taxon>Prasiolales</taxon>
        <taxon>Prasiolaceae</taxon>
        <taxon>Prasiolopsis</taxon>
    </lineage>
</organism>
<dbReference type="Pfam" id="PF01084">
    <property type="entry name" value="Ribosomal_S18"/>
    <property type="match status" value="1"/>
</dbReference>
<feature type="compositionally biased region" description="Low complexity" evidence="9">
    <location>
        <begin position="14"/>
        <end position="27"/>
    </location>
</feature>
<evidence type="ECO:0000256" key="2">
    <source>
        <dbReference type="ARBA" id="ARBA00011458"/>
    </source>
</evidence>
<comment type="subunit">
    <text evidence="2 7">Part of the 30S ribosomal subunit.</text>
</comment>
<dbReference type="GO" id="GO:0009507">
    <property type="term" value="C:chloroplast"/>
    <property type="evidence" value="ECO:0007669"/>
    <property type="project" value="UniProtKB-SubCell"/>
</dbReference>
<keyword evidence="10" id="KW-0150">Chloroplast</keyword>
<protein>
    <recommendedName>
        <fullName evidence="6 7">Small ribosomal subunit protein bS18c</fullName>
    </recommendedName>
</protein>
<dbReference type="InterPro" id="IPR001648">
    <property type="entry name" value="Ribosomal_bS18"/>
</dbReference>
<dbReference type="GO" id="GO:0006412">
    <property type="term" value="P:translation"/>
    <property type="evidence" value="ECO:0007669"/>
    <property type="project" value="UniProtKB-UniRule"/>
</dbReference>
<keyword evidence="4 7" id="KW-0689">Ribosomal protein</keyword>
<evidence type="ECO:0000256" key="7">
    <source>
        <dbReference type="HAMAP-Rule" id="MF_00270"/>
    </source>
</evidence>
<dbReference type="PANTHER" id="PTHR13479">
    <property type="entry name" value="30S RIBOSOMAL PROTEIN S18"/>
    <property type="match status" value="1"/>
</dbReference>
<keyword evidence="10" id="KW-0934">Plastid</keyword>
<dbReference type="NCBIfam" id="TIGR00165">
    <property type="entry name" value="S18"/>
    <property type="match status" value="1"/>
</dbReference>
<evidence type="ECO:0000256" key="3">
    <source>
        <dbReference type="ARBA" id="ARBA00022884"/>
    </source>
</evidence>
<dbReference type="InterPro" id="IPR036870">
    <property type="entry name" value="Ribosomal_bS18_sf"/>
</dbReference>
<dbReference type="EMBL" id="KM462862">
    <property type="protein sequence ID" value="AIT93525.1"/>
    <property type="molecule type" value="Genomic_DNA"/>
</dbReference>
<comment type="subcellular location">
    <subcellularLocation>
        <location evidence="7">Plastid</location>
        <location evidence="7">Chloroplast</location>
    </subcellularLocation>
</comment>
<proteinExistence type="inferred from homology"/>
<keyword evidence="7" id="KW-0699">rRNA-binding</keyword>
<evidence type="ECO:0000256" key="6">
    <source>
        <dbReference type="ARBA" id="ARBA00035266"/>
    </source>
</evidence>
<dbReference type="SUPFAM" id="SSF46911">
    <property type="entry name" value="Ribosomal protein S18"/>
    <property type="match status" value="1"/>
</dbReference>
<dbReference type="Gene3D" id="4.10.640.10">
    <property type="entry name" value="Ribosomal protein S18"/>
    <property type="match status" value="1"/>
</dbReference>
<feature type="region of interest" description="Disordered" evidence="9">
    <location>
        <begin position="1"/>
        <end position="32"/>
    </location>
</feature>
<sequence>MTSSKVVGTGINRSSTFKKSATNNSNKKANKRRRIIPIVQRPNKQKAVLVQRTIDYKNIVLLRKFITVEGKILPRRISGLTAKQQRNMGKAIKNARMVGLLPFIKKNQPSTV</sequence>
<dbReference type="GO" id="GO:0005763">
    <property type="term" value="C:mitochondrial small ribosomal subunit"/>
    <property type="evidence" value="ECO:0007669"/>
    <property type="project" value="TreeGrafter"/>
</dbReference>
<reference evidence="10" key="1">
    <citation type="journal article" date="2014" name="BMC Evol. Biol.">
        <title>Chloroplast phylogenomic analysis resolves deep-level relationships within the green algal class Trebouxiophyceae.</title>
        <authorList>
            <person name="Lemieux C."/>
            <person name="Otis C."/>
            <person name="Turmel M."/>
        </authorList>
    </citation>
    <scope>NUCLEOTIDE SEQUENCE</scope>
</reference>